<dbReference type="PROSITE" id="PS51257">
    <property type="entry name" value="PROKAR_LIPOPROTEIN"/>
    <property type="match status" value="1"/>
</dbReference>
<gene>
    <name evidence="3" type="ordered locus">MGMSRv2__1741</name>
</gene>
<dbReference type="HOGENOM" id="CLU_1382664_0_0_5"/>
<feature type="chain" id="PRO_5004746725" description="ABC-type transport auxiliary lipoprotein component domain-containing protein" evidence="1">
    <location>
        <begin position="22"/>
        <end position="194"/>
    </location>
</feature>
<evidence type="ECO:0000313" key="4">
    <source>
        <dbReference type="Proteomes" id="UP000018922"/>
    </source>
</evidence>
<dbReference type="InterPro" id="IPR005586">
    <property type="entry name" value="ABC_trans_aux"/>
</dbReference>
<reference evidence="3 4" key="1">
    <citation type="journal article" date="2014" name="Genome Announc.">
        <title>Complete genome sequence of Magnetospirillum gryphiswaldense MSR-1.</title>
        <authorList>
            <person name="Wang X."/>
            <person name="Wang Q."/>
            <person name="Zhang W."/>
            <person name="Wang Y."/>
            <person name="Li L."/>
            <person name="Wen T."/>
            <person name="Zhang T."/>
            <person name="Zhang Y."/>
            <person name="Xu J."/>
            <person name="Hu J."/>
            <person name="Li S."/>
            <person name="Liu L."/>
            <person name="Liu J."/>
            <person name="Jiang W."/>
            <person name="Tian J."/>
            <person name="Li Y."/>
            <person name="Schuler D."/>
            <person name="Wang L."/>
            <person name="Li J."/>
        </authorList>
    </citation>
    <scope>NUCLEOTIDE SEQUENCE [LARGE SCALE GENOMIC DNA]</scope>
    <source>
        <strain evidence="4">DSM 6361 / JCM 21280 / NBRC 15271 / MSR-1</strain>
    </source>
</reference>
<dbReference type="Gene3D" id="3.40.50.10610">
    <property type="entry name" value="ABC-type transport auxiliary lipoprotein component"/>
    <property type="match status" value="1"/>
</dbReference>
<keyword evidence="4" id="KW-1185">Reference proteome</keyword>
<evidence type="ECO:0000313" key="3">
    <source>
        <dbReference type="EMBL" id="CDK98956.1"/>
    </source>
</evidence>
<dbReference type="Pfam" id="PF03886">
    <property type="entry name" value="ABC_trans_aux"/>
    <property type="match status" value="1"/>
</dbReference>
<dbReference type="AlphaFoldDB" id="V6F3U9"/>
<evidence type="ECO:0000259" key="2">
    <source>
        <dbReference type="Pfam" id="PF03886"/>
    </source>
</evidence>
<dbReference type="EMBL" id="HG794546">
    <property type="protein sequence ID" value="CDK98956.1"/>
    <property type="molecule type" value="Genomic_DNA"/>
</dbReference>
<feature type="domain" description="ABC-type transport auxiliary lipoprotein component" evidence="2">
    <location>
        <begin position="28"/>
        <end position="178"/>
    </location>
</feature>
<proteinExistence type="predicted"/>
<dbReference type="Proteomes" id="UP000018922">
    <property type="component" value="Chromosome I"/>
</dbReference>
<keyword evidence="1" id="KW-0732">Signal</keyword>
<sequence>MRNLSLIAALAVTLAACAQQAPPKDRFYRLETPPVAARFAAPALGVIEVSRPTTDGVLSERPLAYQDGDGTLGRYRYDLWAEPPTALLQNALVDSLRLSGISHTVITPETRVPPDWMVRGRLNRFEMLAGAGKVVANVELAVVSSRDGSLLLLKTYQVEVPSAAGPEAEAAALTQASGDIITAFIADLGRVAKP</sequence>
<accession>V6F3U9</accession>
<name>V6F3U9_MAGGM</name>
<dbReference type="KEGG" id="mgy:MGMSRv2__1741"/>
<dbReference type="STRING" id="1430440.MGMSRv2__1741"/>
<protein>
    <recommendedName>
        <fullName evidence="2">ABC-type transport auxiliary lipoprotein component domain-containing protein</fullName>
    </recommendedName>
</protein>
<dbReference type="eggNOG" id="COG3218">
    <property type="taxonomic scope" value="Bacteria"/>
</dbReference>
<organism evidence="3 4">
    <name type="scientific">Magnetospirillum gryphiswaldense (strain DSM 6361 / JCM 21280 / NBRC 15271 / MSR-1)</name>
    <dbReference type="NCBI Taxonomy" id="431944"/>
    <lineage>
        <taxon>Bacteria</taxon>
        <taxon>Pseudomonadati</taxon>
        <taxon>Pseudomonadota</taxon>
        <taxon>Alphaproteobacteria</taxon>
        <taxon>Rhodospirillales</taxon>
        <taxon>Rhodospirillaceae</taxon>
        <taxon>Magnetospirillum</taxon>
    </lineage>
</organism>
<evidence type="ECO:0000256" key="1">
    <source>
        <dbReference type="SAM" id="SignalP"/>
    </source>
</evidence>
<dbReference type="SUPFAM" id="SSF159594">
    <property type="entry name" value="XCC0632-like"/>
    <property type="match status" value="1"/>
</dbReference>
<feature type="signal peptide" evidence="1">
    <location>
        <begin position="1"/>
        <end position="21"/>
    </location>
</feature>